<evidence type="ECO:0000256" key="3">
    <source>
        <dbReference type="ARBA" id="ARBA00022692"/>
    </source>
</evidence>
<keyword evidence="4 6" id="KW-1133">Transmembrane helix</keyword>
<evidence type="ECO:0000313" key="10">
    <source>
        <dbReference type="Proteomes" id="UP000648722"/>
    </source>
</evidence>
<dbReference type="EMBL" id="BMFS01000004">
    <property type="protein sequence ID" value="GGG97938.1"/>
    <property type="molecule type" value="Genomic_DNA"/>
</dbReference>
<keyword evidence="5 6" id="KW-0472">Membrane</keyword>
<keyword evidence="2" id="KW-1003">Cell membrane</keyword>
<feature type="transmembrane region" description="Helical" evidence="6">
    <location>
        <begin position="20"/>
        <end position="40"/>
    </location>
</feature>
<comment type="caution">
    <text evidence="9">The sequence shown here is derived from an EMBL/GenBank/DDBJ whole genome shotgun (WGS) entry which is preliminary data.</text>
</comment>
<evidence type="ECO:0000256" key="5">
    <source>
        <dbReference type="ARBA" id="ARBA00023136"/>
    </source>
</evidence>
<dbReference type="Proteomes" id="UP000648722">
    <property type="component" value="Unassembled WGS sequence"/>
</dbReference>
<evidence type="ECO:0000259" key="7">
    <source>
        <dbReference type="Pfam" id="PF02687"/>
    </source>
</evidence>
<dbReference type="PANTHER" id="PTHR30572">
    <property type="entry name" value="MEMBRANE COMPONENT OF TRANSPORTER-RELATED"/>
    <property type="match status" value="1"/>
</dbReference>
<comment type="subcellular location">
    <subcellularLocation>
        <location evidence="1">Cell membrane</location>
        <topology evidence="1">Multi-pass membrane protein</topology>
    </subcellularLocation>
</comment>
<evidence type="ECO:0000259" key="8">
    <source>
        <dbReference type="Pfam" id="PF12704"/>
    </source>
</evidence>
<proteinExistence type="predicted"/>
<evidence type="ECO:0000256" key="2">
    <source>
        <dbReference type="ARBA" id="ARBA00022475"/>
    </source>
</evidence>
<feature type="domain" description="MacB-like periplasmic core" evidence="8">
    <location>
        <begin position="23"/>
        <end position="233"/>
    </location>
</feature>
<dbReference type="InterPro" id="IPR003838">
    <property type="entry name" value="ABC3_permease_C"/>
</dbReference>
<evidence type="ECO:0000256" key="6">
    <source>
        <dbReference type="SAM" id="Phobius"/>
    </source>
</evidence>
<dbReference type="InterPro" id="IPR025857">
    <property type="entry name" value="MacB_PCD"/>
</dbReference>
<name>A0ABQ1XMT3_9PROT</name>
<sequence length="392" mass="41404">MLKQTTAVTLLNLRSIPQRWGMSLATVLSIALVVGVLLGFMAMASGFRATVDGAGSDDVAIMLRGGAMAEMNSNVSRDDVRLVEIAPGIAMGDDGEPLISSELYVVADGIKRTTQTRANLALRGLGRHGPALRPQFDMLEGRMFEPGTAELVVGESVLREFDGFELGQSIRLGSNEWTVVGVFSTGGSVFDSEIWADLGVIQNLYDRGSSVQTIRARLTSPEAIEALSEYVENEPRLNLEVLSERAYFARSAGGTTNLIMFLGWPLAFAMAIGALAGAWNAMYASVDARTRELATLRAIGFGGFPAFFAAITEALVLAFAGGLVGAVATYLLFDGVSASTLGSGFTQVVFAFAVTPDAVVQGVILALIVGFLGGFIPAIRAARIPLLAVHND</sequence>
<dbReference type="RefSeq" id="WP_188451664.1">
    <property type="nucleotide sequence ID" value="NZ_BMFS01000004.1"/>
</dbReference>
<evidence type="ECO:0000313" key="9">
    <source>
        <dbReference type="EMBL" id="GGG97938.1"/>
    </source>
</evidence>
<feature type="transmembrane region" description="Helical" evidence="6">
    <location>
        <begin position="258"/>
        <end position="279"/>
    </location>
</feature>
<reference evidence="10" key="1">
    <citation type="journal article" date="2019" name="Int. J. Syst. Evol. Microbiol.">
        <title>The Global Catalogue of Microorganisms (GCM) 10K type strain sequencing project: providing services to taxonomists for standard genome sequencing and annotation.</title>
        <authorList>
            <consortium name="The Broad Institute Genomics Platform"/>
            <consortium name="The Broad Institute Genome Sequencing Center for Infectious Disease"/>
            <person name="Wu L."/>
            <person name="Ma J."/>
        </authorList>
    </citation>
    <scope>NUCLEOTIDE SEQUENCE [LARGE SCALE GENOMIC DNA]</scope>
    <source>
        <strain evidence="10">CGMCC 1.12766</strain>
    </source>
</reference>
<accession>A0ABQ1XMT3</accession>
<feature type="transmembrane region" description="Helical" evidence="6">
    <location>
        <begin position="299"/>
        <end position="324"/>
    </location>
</feature>
<dbReference type="InterPro" id="IPR050250">
    <property type="entry name" value="Macrolide_Exporter_MacB"/>
</dbReference>
<dbReference type="PANTHER" id="PTHR30572:SF15">
    <property type="entry name" value="ABC TRANSPORTER PERMEASE"/>
    <property type="match status" value="1"/>
</dbReference>
<keyword evidence="10" id="KW-1185">Reference proteome</keyword>
<keyword evidence="3 6" id="KW-0812">Transmembrane</keyword>
<feature type="transmembrane region" description="Helical" evidence="6">
    <location>
        <begin position="359"/>
        <end position="379"/>
    </location>
</feature>
<gene>
    <name evidence="9" type="ORF">GCM10007420_12130</name>
</gene>
<protein>
    <submittedName>
        <fullName evidence="9">Membrane protein</fullName>
    </submittedName>
</protein>
<evidence type="ECO:0000256" key="4">
    <source>
        <dbReference type="ARBA" id="ARBA00022989"/>
    </source>
</evidence>
<feature type="transmembrane region" description="Helical" evidence="6">
    <location>
        <begin position="331"/>
        <end position="353"/>
    </location>
</feature>
<feature type="domain" description="ABC3 transporter permease C-terminal" evidence="7">
    <location>
        <begin position="267"/>
        <end position="385"/>
    </location>
</feature>
<dbReference type="Pfam" id="PF02687">
    <property type="entry name" value="FtsX"/>
    <property type="match status" value="1"/>
</dbReference>
<organism evidence="9 10">
    <name type="scientific">Glycocaulis albus</name>
    <dbReference type="NCBI Taxonomy" id="1382801"/>
    <lineage>
        <taxon>Bacteria</taxon>
        <taxon>Pseudomonadati</taxon>
        <taxon>Pseudomonadota</taxon>
        <taxon>Alphaproteobacteria</taxon>
        <taxon>Maricaulales</taxon>
        <taxon>Maricaulaceae</taxon>
        <taxon>Glycocaulis</taxon>
    </lineage>
</organism>
<dbReference type="Pfam" id="PF12704">
    <property type="entry name" value="MacB_PCD"/>
    <property type="match status" value="1"/>
</dbReference>
<evidence type="ECO:0000256" key="1">
    <source>
        <dbReference type="ARBA" id="ARBA00004651"/>
    </source>
</evidence>